<sequence>MSYYNQQQPPVGVPPPQGYPPEGYPKDAYPPPGYPPQQGYPQQGYPPPPAYAAYGPQYQQPPPQQQSSSVGCMEGWHGGGLGSAWIGGLGLLVMALVDFLNGLIIGFDGLMGLLIGFGRGFGAKFRWWIVVASAWIGALMVGLMVDWYSDGGFDGGSAWIDTPMMGLMVDRCSDGGSV</sequence>
<protein>
    <recommendedName>
        <fullName evidence="5">Rhodopsin</fullName>
    </recommendedName>
</protein>
<dbReference type="EMBL" id="JAZDWU010000010">
    <property type="protein sequence ID" value="KAK9988654.1"/>
    <property type="molecule type" value="Genomic_DNA"/>
</dbReference>
<comment type="caution">
    <text evidence="3">The sequence shown here is derived from an EMBL/GenBank/DDBJ whole genome shotgun (WGS) entry which is preliminary data.</text>
</comment>
<dbReference type="PANTHER" id="PTHR31248:SF28">
    <property type="entry name" value="PROTEIN CYSTEINE-RICH TRANSMEMBRANE MODULE 10"/>
    <property type="match status" value="1"/>
</dbReference>
<proteinExistence type="predicted"/>
<evidence type="ECO:0008006" key="5">
    <source>
        <dbReference type="Google" id="ProtNLM"/>
    </source>
</evidence>
<dbReference type="Proteomes" id="UP001459277">
    <property type="component" value="Unassembled WGS sequence"/>
</dbReference>
<dbReference type="AlphaFoldDB" id="A0AAW2BV32"/>
<keyword evidence="2" id="KW-0812">Transmembrane</keyword>
<gene>
    <name evidence="3" type="ORF">SO802_028893</name>
</gene>
<feature type="compositionally biased region" description="Low complexity" evidence="1">
    <location>
        <begin position="1"/>
        <end position="10"/>
    </location>
</feature>
<keyword evidence="2" id="KW-0472">Membrane</keyword>
<reference evidence="3 4" key="1">
    <citation type="submission" date="2024-01" db="EMBL/GenBank/DDBJ databases">
        <title>A telomere-to-telomere, gap-free genome of sweet tea (Lithocarpus litseifolius).</title>
        <authorList>
            <person name="Zhou J."/>
        </authorList>
    </citation>
    <scope>NUCLEOTIDE SEQUENCE [LARGE SCALE GENOMIC DNA]</scope>
    <source>
        <strain evidence="3">Zhou-2022a</strain>
        <tissue evidence="3">Leaf</tissue>
    </source>
</reference>
<evidence type="ECO:0000313" key="4">
    <source>
        <dbReference type="Proteomes" id="UP001459277"/>
    </source>
</evidence>
<feature type="compositionally biased region" description="Pro residues" evidence="1">
    <location>
        <begin position="11"/>
        <end position="35"/>
    </location>
</feature>
<dbReference type="PANTHER" id="PTHR31248">
    <property type="entry name" value="DOMAIN PROTEIN, PUTATIVE (AFU_ORTHOLOGUE AFUA_5G04290)-RELATED"/>
    <property type="match status" value="1"/>
</dbReference>
<name>A0AAW2BV32_9ROSI</name>
<accession>A0AAW2BV32</accession>
<feature type="transmembrane region" description="Helical" evidence="2">
    <location>
        <begin position="127"/>
        <end position="145"/>
    </location>
</feature>
<evidence type="ECO:0000256" key="1">
    <source>
        <dbReference type="SAM" id="MobiDB-lite"/>
    </source>
</evidence>
<keyword evidence="4" id="KW-1185">Reference proteome</keyword>
<evidence type="ECO:0000313" key="3">
    <source>
        <dbReference type="EMBL" id="KAK9988654.1"/>
    </source>
</evidence>
<evidence type="ECO:0000256" key="2">
    <source>
        <dbReference type="SAM" id="Phobius"/>
    </source>
</evidence>
<keyword evidence="2" id="KW-1133">Transmembrane helix</keyword>
<feature type="region of interest" description="Disordered" evidence="1">
    <location>
        <begin position="1"/>
        <end position="71"/>
    </location>
</feature>
<feature type="transmembrane region" description="Helical" evidence="2">
    <location>
        <begin position="84"/>
        <end position="115"/>
    </location>
</feature>
<organism evidence="3 4">
    <name type="scientific">Lithocarpus litseifolius</name>
    <dbReference type="NCBI Taxonomy" id="425828"/>
    <lineage>
        <taxon>Eukaryota</taxon>
        <taxon>Viridiplantae</taxon>
        <taxon>Streptophyta</taxon>
        <taxon>Embryophyta</taxon>
        <taxon>Tracheophyta</taxon>
        <taxon>Spermatophyta</taxon>
        <taxon>Magnoliopsida</taxon>
        <taxon>eudicotyledons</taxon>
        <taxon>Gunneridae</taxon>
        <taxon>Pentapetalae</taxon>
        <taxon>rosids</taxon>
        <taxon>fabids</taxon>
        <taxon>Fagales</taxon>
        <taxon>Fagaceae</taxon>
        <taxon>Lithocarpus</taxon>
    </lineage>
</organism>